<evidence type="ECO:0000313" key="8">
    <source>
        <dbReference type="Proteomes" id="UP000502248"/>
    </source>
</evidence>
<keyword evidence="8" id="KW-1185">Reference proteome</keyword>
<dbReference type="GO" id="GO:0000160">
    <property type="term" value="P:phosphorelay signal transduction system"/>
    <property type="evidence" value="ECO:0007669"/>
    <property type="project" value="InterPro"/>
</dbReference>
<dbReference type="Gene3D" id="3.40.50.2300">
    <property type="match status" value="1"/>
</dbReference>
<organism evidence="7 8">
    <name type="scientific">Cohnella herbarum</name>
    <dbReference type="NCBI Taxonomy" id="2728023"/>
    <lineage>
        <taxon>Bacteria</taxon>
        <taxon>Bacillati</taxon>
        <taxon>Bacillota</taxon>
        <taxon>Bacilli</taxon>
        <taxon>Bacillales</taxon>
        <taxon>Paenibacillaceae</taxon>
        <taxon>Cohnella</taxon>
    </lineage>
</organism>
<dbReference type="GO" id="GO:0003700">
    <property type="term" value="F:DNA-binding transcription factor activity"/>
    <property type="evidence" value="ECO:0007669"/>
    <property type="project" value="InterPro"/>
</dbReference>
<protein>
    <submittedName>
        <fullName evidence="7">Response regulator</fullName>
    </submittedName>
</protein>
<dbReference type="PANTHER" id="PTHR43280:SF10">
    <property type="entry name" value="REGULATORY PROTEIN POCR"/>
    <property type="match status" value="1"/>
</dbReference>
<evidence type="ECO:0000256" key="4">
    <source>
        <dbReference type="PROSITE-ProRule" id="PRU00169"/>
    </source>
</evidence>
<dbReference type="PROSITE" id="PS00041">
    <property type="entry name" value="HTH_ARAC_FAMILY_1"/>
    <property type="match status" value="1"/>
</dbReference>
<gene>
    <name evidence="7" type="ORF">HH215_34865</name>
</gene>
<evidence type="ECO:0000259" key="5">
    <source>
        <dbReference type="PROSITE" id="PS01124"/>
    </source>
</evidence>
<dbReference type="CDD" id="cd17536">
    <property type="entry name" value="REC_YesN-like"/>
    <property type="match status" value="1"/>
</dbReference>
<dbReference type="InterPro" id="IPR018060">
    <property type="entry name" value="HTH_AraC"/>
</dbReference>
<keyword evidence="1" id="KW-0805">Transcription regulation</keyword>
<sequence length="531" mass="61291">MKILIVEDEKLTRDSMEHDLKELGYSLINKASDGIEALESIEDCKPDVIFADVRMPRMDGLSLLNEVKQQVSPPIFVVVSSYDSFEYAKTALEQGAFAYLLKPVEENDLKSCLSRIENRIIHDRTKANRMTEADHKAKKYLQLAKKQMLQHIIQEEITDEADLREHFKAMDISLPYDQIFIMTISIDHFEQLISRRSSSDIQLYKFCIENITLELIEDLGVTILPFETDHDLGFLVNIPANPVLEEQLMRALDKIIEFTKDYLKFSITVGVGETFGELSHIHKSYTQARKAAMTRMTRGGNRAYSHKMLKSEFSTASLVMNFETEQQLQLCMEKCEKEAAKVIIHQFYQQAQEQSANLLKLNFNVAVTLIKLLTRLGLNPETFLGSELKLYRQLNVCTSLEQLLLTVDEILEICFEQIGKNDKIWNNSVMAKAMEFIIRHYNEDISLQSVSEHISLSPAYLSKQFKKTYNQNFIEFLIQYRMEKARELLKSSTYTVNEVSVIVGFKDEKHFFRTFKKITGVTPGAYKRGEI</sequence>
<evidence type="ECO:0000259" key="6">
    <source>
        <dbReference type="PROSITE" id="PS50110"/>
    </source>
</evidence>
<evidence type="ECO:0000313" key="7">
    <source>
        <dbReference type="EMBL" id="QJD87867.1"/>
    </source>
</evidence>
<evidence type="ECO:0000256" key="2">
    <source>
        <dbReference type="ARBA" id="ARBA00023125"/>
    </source>
</evidence>
<dbReference type="PROSITE" id="PS01124">
    <property type="entry name" value="HTH_ARAC_FAMILY_2"/>
    <property type="match status" value="1"/>
</dbReference>
<dbReference type="Pfam" id="PF17853">
    <property type="entry name" value="GGDEF_2"/>
    <property type="match status" value="1"/>
</dbReference>
<dbReference type="KEGG" id="cheb:HH215_34865"/>
<keyword evidence="4" id="KW-0597">Phosphoprotein</keyword>
<dbReference type="InterPro" id="IPR009057">
    <property type="entry name" value="Homeodomain-like_sf"/>
</dbReference>
<keyword evidence="3" id="KW-0804">Transcription</keyword>
<feature type="modified residue" description="4-aspartylphosphate" evidence="4">
    <location>
        <position position="52"/>
    </location>
</feature>
<keyword evidence="2" id="KW-0238">DNA-binding</keyword>
<dbReference type="InterPro" id="IPR001789">
    <property type="entry name" value="Sig_transdc_resp-reg_receiver"/>
</dbReference>
<evidence type="ECO:0000256" key="1">
    <source>
        <dbReference type="ARBA" id="ARBA00023015"/>
    </source>
</evidence>
<dbReference type="PANTHER" id="PTHR43280">
    <property type="entry name" value="ARAC-FAMILY TRANSCRIPTIONAL REGULATOR"/>
    <property type="match status" value="1"/>
</dbReference>
<feature type="domain" description="Response regulatory" evidence="6">
    <location>
        <begin position="2"/>
        <end position="117"/>
    </location>
</feature>
<dbReference type="Gene3D" id="1.10.10.60">
    <property type="entry name" value="Homeodomain-like"/>
    <property type="match status" value="2"/>
</dbReference>
<dbReference type="PROSITE" id="PS50110">
    <property type="entry name" value="RESPONSE_REGULATORY"/>
    <property type="match status" value="1"/>
</dbReference>
<dbReference type="InterPro" id="IPR018062">
    <property type="entry name" value="HTH_AraC-typ_CS"/>
</dbReference>
<dbReference type="AlphaFoldDB" id="A0A7Z2VRB6"/>
<dbReference type="RefSeq" id="WP_169284109.1">
    <property type="nucleotide sequence ID" value="NZ_CP051680.1"/>
</dbReference>
<dbReference type="SMART" id="SM00448">
    <property type="entry name" value="REC"/>
    <property type="match status" value="1"/>
</dbReference>
<dbReference type="SUPFAM" id="SSF52172">
    <property type="entry name" value="CheY-like"/>
    <property type="match status" value="1"/>
</dbReference>
<feature type="domain" description="HTH araC/xylS-type" evidence="5">
    <location>
        <begin position="431"/>
        <end position="529"/>
    </location>
</feature>
<accession>A0A7Z2VRB6</accession>
<reference evidence="7 8" key="1">
    <citation type="submission" date="2020-04" db="EMBL/GenBank/DDBJ databases">
        <title>Genome sequencing of novel species.</title>
        <authorList>
            <person name="Heo J."/>
            <person name="Kim S.-J."/>
            <person name="Kim J.-S."/>
            <person name="Hong S.-B."/>
            <person name="Kwon S.-W."/>
        </authorList>
    </citation>
    <scope>NUCLEOTIDE SEQUENCE [LARGE SCALE GENOMIC DNA]</scope>
    <source>
        <strain evidence="7 8">MFER-1</strain>
    </source>
</reference>
<dbReference type="InterPro" id="IPR020449">
    <property type="entry name" value="Tscrpt_reg_AraC-type_HTH"/>
</dbReference>
<dbReference type="InterPro" id="IPR041522">
    <property type="entry name" value="CdaR_GGDEF"/>
</dbReference>
<dbReference type="InterPro" id="IPR011006">
    <property type="entry name" value="CheY-like_superfamily"/>
</dbReference>
<dbReference type="SUPFAM" id="SSF46689">
    <property type="entry name" value="Homeodomain-like"/>
    <property type="match status" value="2"/>
</dbReference>
<dbReference type="EMBL" id="CP051680">
    <property type="protein sequence ID" value="QJD87867.1"/>
    <property type="molecule type" value="Genomic_DNA"/>
</dbReference>
<evidence type="ECO:0000256" key="3">
    <source>
        <dbReference type="ARBA" id="ARBA00023163"/>
    </source>
</evidence>
<name>A0A7Z2VRB6_9BACL</name>
<proteinExistence type="predicted"/>
<dbReference type="Proteomes" id="UP000502248">
    <property type="component" value="Chromosome"/>
</dbReference>
<dbReference type="PRINTS" id="PR00032">
    <property type="entry name" value="HTHARAC"/>
</dbReference>
<dbReference type="Pfam" id="PF00072">
    <property type="entry name" value="Response_reg"/>
    <property type="match status" value="1"/>
</dbReference>
<dbReference type="SMART" id="SM00342">
    <property type="entry name" value="HTH_ARAC"/>
    <property type="match status" value="1"/>
</dbReference>
<dbReference type="GO" id="GO:0043565">
    <property type="term" value="F:sequence-specific DNA binding"/>
    <property type="evidence" value="ECO:0007669"/>
    <property type="project" value="InterPro"/>
</dbReference>
<dbReference type="Pfam" id="PF12833">
    <property type="entry name" value="HTH_18"/>
    <property type="match status" value="1"/>
</dbReference>